<organism evidence="2">
    <name type="scientific">Brassica napus</name>
    <name type="common">Rape</name>
    <dbReference type="NCBI Taxonomy" id="3708"/>
    <lineage>
        <taxon>Eukaryota</taxon>
        <taxon>Viridiplantae</taxon>
        <taxon>Streptophyta</taxon>
        <taxon>Embryophyta</taxon>
        <taxon>Tracheophyta</taxon>
        <taxon>Spermatophyta</taxon>
        <taxon>Magnoliopsida</taxon>
        <taxon>eudicotyledons</taxon>
        <taxon>Gunneridae</taxon>
        <taxon>Pentapetalae</taxon>
        <taxon>rosids</taxon>
        <taxon>malvids</taxon>
        <taxon>Brassicales</taxon>
        <taxon>Brassicaceae</taxon>
        <taxon>Brassiceae</taxon>
        <taxon>Brassica</taxon>
    </lineage>
</organism>
<dbReference type="InterPro" id="IPR023210">
    <property type="entry name" value="NADP_OxRdtase_dom"/>
</dbReference>
<name>A0A816JQV7_BRANA</name>
<dbReference type="PANTHER" id="PTHR11732">
    <property type="entry name" value="ALDO/KETO REDUCTASE"/>
    <property type="match status" value="1"/>
</dbReference>
<dbReference type="AlphaFoldDB" id="A0A816JQV7"/>
<dbReference type="InterPro" id="IPR018170">
    <property type="entry name" value="Aldo/ket_reductase_CS"/>
</dbReference>
<protein>
    <submittedName>
        <fullName evidence="2">(rape) hypothetical protein</fullName>
    </submittedName>
</protein>
<dbReference type="InterPro" id="IPR020471">
    <property type="entry name" value="AKR"/>
</dbReference>
<reference evidence="2" key="1">
    <citation type="submission" date="2021-01" db="EMBL/GenBank/DDBJ databases">
        <authorList>
            <consortium name="Genoscope - CEA"/>
            <person name="William W."/>
        </authorList>
    </citation>
    <scope>NUCLEOTIDE SEQUENCE</scope>
</reference>
<sequence>MATPIRSFELNTGAKLPSVGLGTYALVSSTIEQAIKIGYRHIDCASMYGNEKEIGSVLKKVIDDGFVKREELFITSKLWCNDHLPEDVPKALDKTLQDLQIDYVDLYLVHWPVSLKKESLIPTPEKHSQNLTYQVHGKQWKLSTTLEKQGQSVLAISL</sequence>
<dbReference type="SUPFAM" id="SSF51430">
    <property type="entry name" value="NAD(P)-linked oxidoreductase"/>
    <property type="match status" value="1"/>
</dbReference>
<evidence type="ECO:0000259" key="1">
    <source>
        <dbReference type="Pfam" id="PF00248"/>
    </source>
</evidence>
<proteinExistence type="predicted"/>
<dbReference type="InterPro" id="IPR036812">
    <property type="entry name" value="NAD(P)_OxRdtase_dom_sf"/>
</dbReference>
<accession>A0A816JQV7</accession>
<gene>
    <name evidence="2" type="ORF">DARMORV10_C04P10140.1</name>
</gene>
<dbReference type="Proteomes" id="UP001295469">
    <property type="component" value="Chromosome C04"/>
</dbReference>
<dbReference type="PRINTS" id="PR00069">
    <property type="entry name" value="ALDKETRDTASE"/>
</dbReference>
<feature type="domain" description="NADP-dependent oxidoreductase" evidence="1">
    <location>
        <begin position="29"/>
        <end position="114"/>
    </location>
</feature>
<dbReference type="Gene3D" id="3.20.20.100">
    <property type="entry name" value="NADP-dependent oxidoreductase domain"/>
    <property type="match status" value="1"/>
</dbReference>
<dbReference type="GO" id="GO:0016491">
    <property type="term" value="F:oxidoreductase activity"/>
    <property type="evidence" value="ECO:0007669"/>
    <property type="project" value="InterPro"/>
</dbReference>
<evidence type="ECO:0000313" key="2">
    <source>
        <dbReference type="EMBL" id="CAF1812185.1"/>
    </source>
</evidence>
<dbReference type="Pfam" id="PF00248">
    <property type="entry name" value="Aldo_ket_red"/>
    <property type="match status" value="1"/>
</dbReference>
<dbReference type="PROSITE" id="PS00798">
    <property type="entry name" value="ALDOKETO_REDUCTASE_1"/>
    <property type="match status" value="1"/>
</dbReference>
<dbReference type="EMBL" id="HG994368">
    <property type="protein sequence ID" value="CAF1812185.1"/>
    <property type="molecule type" value="Genomic_DNA"/>
</dbReference>